<protein>
    <submittedName>
        <fullName evidence="3">Glycine/D-amino acid oxidase</fullName>
    </submittedName>
</protein>
<organism evidence="3 4">
    <name type="scientific">Caballeronia arationis</name>
    <dbReference type="NCBI Taxonomy" id="1777142"/>
    <lineage>
        <taxon>Bacteria</taxon>
        <taxon>Pseudomonadati</taxon>
        <taxon>Pseudomonadota</taxon>
        <taxon>Betaproteobacteria</taxon>
        <taxon>Burkholderiales</taxon>
        <taxon>Burkholderiaceae</taxon>
        <taxon>Caballeronia</taxon>
    </lineage>
</organism>
<dbReference type="InterPro" id="IPR036188">
    <property type="entry name" value="FAD/NAD-bd_sf"/>
</dbReference>
<dbReference type="GO" id="GO:0005737">
    <property type="term" value="C:cytoplasm"/>
    <property type="evidence" value="ECO:0007669"/>
    <property type="project" value="TreeGrafter"/>
</dbReference>
<proteinExistence type="predicted"/>
<reference evidence="3 4" key="1">
    <citation type="submission" date="2017-09" db="EMBL/GenBank/DDBJ databases">
        <authorList>
            <person name="Varghese N."/>
            <person name="Submissions S."/>
        </authorList>
    </citation>
    <scope>NUCLEOTIDE SEQUENCE [LARGE SCALE GENOMIC DNA]</scope>
    <source>
        <strain evidence="3 4">OK806</strain>
    </source>
</reference>
<dbReference type="AlphaFoldDB" id="A0A7Z7IA91"/>
<dbReference type="GO" id="GO:0016491">
    <property type="term" value="F:oxidoreductase activity"/>
    <property type="evidence" value="ECO:0007669"/>
    <property type="project" value="UniProtKB-KW"/>
</dbReference>
<dbReference type="SUPFAM" id="SSF54373">
    <property type="entry name" value="FAD-linked reductases, C-terminal domain"/>
    <property type="match status" value="1"/>
</dbReference>
<keyword evidence="1" id="KW-0560">Oxidoreductase</keyword>
<dbReference type="InterPro" id="IPR006076">
    <property type="entry name" value="FAD-dep_OxRdtase"/>
</dbReference>
<gene>
    <name evidence="3" type="ORF">SAMN05446927_4910</name>
</gene>
<evidence type="ECO:0000256" key="1">
    <source>
        <dbReference type="ARBA" id="ARBA00023002"/>
    </source>
</evidence>
<dbReference type="Gene3D" id="3.30.9.10">
    <property type="entry name" value="D-Amino Acid Oxidase, subunit A, domain 2"/>
    <property type="match status" value="1"/>
</dbReference>
<dbReference type="Pfam" id="PF01266">
    <property type="entry name" value="DAO"/>
    <property type="match status" value="1"/>
</dbReference>
<keyword evidence="4" id="KW-1185">Reference proteome</keyword>
<name>A0A7Z7IA91_9BURK</name>
<dbReference type="PANTHER" id="PTHR13847">
    <property type="entry name" value="SARCOSINE DEHYDROGENASE-RELATED"/>
    <property type="match status" value="1"/>
</dbReference>
<sequence length="414" mass="45242">MTKHVIVLGAGIVGVSAALHLRQRGCDVVLVDRRAPGEETSFGNAGLIEASSVVPYAFPRDWRTALRFACNGSTALRYDLRSLPAYAPWLARYWRESAPERLAAAARDMLPLVSRCVAEHEALIDRAGLHDLVRPTGWLEAYRSRESFGRQADEAERLARTHGLEVDILDSAALQNTEASLTGAYAGAVHWHDPRSVSDPGALTKGYAQLFEREGGSIVRGDATTLEARGNGWRVQTDDGPIEAGTVIVALGVWSNDVLRPLGYRVPLMAKRGYHMHYEGASGVALNRPVVDIENGFVVAPMRRGLRLTTGVELARRETPPNYGQLDRAERLARPVFGLGRRLDEKPWLGLRPCTPDMRPVIGAAGRHAGLWFDFGHAHHGLTLGPVTGRLIAELIVGETPVVDPTPYRPARFG</sequence>
<dbReference type="Gene3D" id="3.50.50.60">
    <property type="entry name" value="FAD/NAD(P)-binding domain"/>
    <property type="match status" value="2"/>
</dbReference>
<evidence type="ECO:0000313" key="3">
    <source>
        <dbReference type="EMBL" id="SOE81621.1"/>
    </source>
</evidence>
<dbReference type="Proteomes" id="UP000219522">
    <property type="component" value="Unassembled WGS sequence"/>
</dbReference>
<dbReference type="PANTHER" id="PTHR13847:SF289">
    <property type="entry name" value="GLYCINE OXIDASE"/>
    <property type="match status" value="1"/>
</dbReference>
<dbReference type="RefSeq" id="WP_062637822.1">
    <property type="nucleotide sequence ID" value="NZ_FCOG02000027.1"/>
</dbReference>
<dbReference type="SUPFAM" id="SSF51905">
    <property type="entry name" value="FAD/NAD(P)-binding domain"/>
    <property type="match status" value="1"/>
</dbReference>
<evidence type="ECO:0000259" key="2">
    <source>
        <dbReference type="Pfam" id="PF01266"/>
    </source>
</evidence>
<comment type="caution">
    <text evidence="3">The sequence shown here is derived from an EMBL/GenBank/DDBJ whole genome shotgun (WGS) entry which is preliminary data.</text>
</comment>
<dbReference type="EMBL" id="OCSU01000002">
    <property type="protein sequence ID" value="SOE81621.1"/>
    <property type="molecule type" value="Genomic_DNA"/>
</dbReference>
<accession>A0A7Z7IA91</accession>
<dbReference type="OrthoDB" id="18526at2"/>
<evidence type="ECO:0000313" key="4">
    <source>
        <dbReference type="Proteomes" id="UP000219522"/>
    </source>
</evidence>
<feature type="domain" description="FAD dependent oxidoreductase" evidence="2">
    <location>
        <begin position="4"/>
        <end position="395"/>
    </location>
</feature>